<evidence type="ECO:0000313" key="13">
    <source>
        <dbReference type="EMBL" id="MBL6449171.1"/>
    </source>
</evidence>
<dbReference type="Gene3D" id="3.30.559.30">
    <property type="entry name" value="Nonribosomal peptide synthetase, condensation domain"/>
    <property type="match status" value="2"/>
</dbReference>
<dbReference type="PROSITE" id="PS00012">
    <property type="entry name" value="PHOSPHOPANTETHEINE"/>
    <property type="match status" value="2"/>
</dbReference>
<dbReference type="PROSITE" id="PS52004">
    <property type="entry name" value="KS3_2"/>
    <property type="match status" value="1"/>
</dbReference>
<dbReference type="Gene3D" id="3.40.640.10">
    <property type="entry name" value="Type I PLP-dependent aspartate aminotransferase-like (Major domain)"/>
    <property type="match status" value="1"/>
</dbReference>
<evidence type="ECO:0000256" key="7">
    <source>
        <dbReference type="ARBA" id="ARBA00022898"/>
    </source>
</evidence>
<reference evidence="13" key="1">
    <citation type="submission" date="2021-01" db="EMBL/GenBank/DDBJ databases">
        <title>Fulvivirga kasyanovii gen. nov., sp nov., a novel member of the phylum Bacteroidetes isolated from seawater in a mussel farm.</title>
        <authorList>
            <person name="Zhao L.-H."/>
            <person name="Wang Z.-J."/>
        </authorList>
    </citation>
    <scope>NUCLEOTIDE SEQUENCE</scope>
    <source>
        <strain evidence="13">29W222</strain>
    </source>
</reference>
<keyword evidence="8" id="KW-0443">Lipid metabolism</keyword>
<accession>A0A937G670</accession>
<feature type="domain" description="Ketosynthase family 3 (KS3)" evidence="12">
    <location>
        <begin position="685"/>
        <end position="1110"/>
    </location>
</feature>
<evidence type="ECO:0000256" key="10">
    <source>
        <dbReference type="ARBA" id="ARBA00054155"/>
    </source>
</evidence>
<dbReference type="InterPro" id="IPR005814">
    <property type="entry name" value="Aminotrans_3"/>
</dbReference>
<dbReference type="Gene3D" id="3.40.366.10">
    <property type="entry name" value="Malonyl-Coenzyme A Acyl Carrier Protein, domain 2"/>
    <property type="match status" value="1"/>
</dbReference>
<dbReference type="GO" id="GO:0031177">
    <property type="term" value="F:phosphopantetheine binding"/>
    <property type="evidence" value="ECO:0007669"/>
    <property type="project" value="InterPro"/>
</dbReference>
<dbReference type="FunFam" id="3.40.47.10:FF:000019">
    <property type="entry name" value="Polyketide synthase type I"/>
    <property type="match status" value="1"/>
</dbReference>
<dbReference type="Pfam" id="PF00550">
    <property type="entry name" value="PP-binding"/>
    <property type="match status" value="3"/>
</dbReference>
<dbReference type="InterPro" id="IPR014043">
    <property type="entry name" value="Acyl_transferase_dom"/>
</dbReference>
<dbReference type="InterPro" id="IPR032821">
    <property type="entry name" value="PKS_assoc"/>
</dbReference>
<dbReference type="CDD" id="cd19531">
    <property type="entry name" value="LCL_NRPS-like"/>
    <property type="match status" value="2"/>
</dbReference>
<keyword evidence="3" id="KW-0596">Phosphopantetheine</keyword>
<dbReference type="InterPro" id="IPR015421">
    <property type="entry name" value="PyrdxlP-dep_Trfase_major"/>
</dbReference>
<dbReference type="Gene3D" id="3.30.70.3290">
    <property type="match status" value="1"/>
</dbReference>
<dbReference type="SUPFAM" id="SSF53383">
    <property type="entry name" value="PLP-dependent transferases"/>
    <property type="match status" value="1"/>
</dbReference>
<keyword evidence="7" id="KW-0663">Pyridoxal phosphate</keyword>
<feature type="domain" description="Carrier" evidence="11">
    <location>
        <begin position="1586"/>
        <end position="1661"/>
    </location>
</feature>
<dbReference type="InterPro" id="IPR040097">
    <property type="entry name" value="FAAL/FAAC"/>
</dbReference>
<dbReference type="Gene3D" id="3.30.559.10">
    <property type="entry name" value="Chloramphenicol acetyltransferase-like domain"/>
    <property type="match status" value="2"/>
</dbReference>
<dbReference type="FunFam" id="3.40.366.10:FF:000002">
    <property type="entry name" value="Probable polyketide synthase 2"/>
    <property type="match status" value="1"/>
</dbReference>
<dbReference type="Gene3D" id="3.30.300.30">
    <property type="match status" value="2"/>
</dbReference>
<dbReference type="InterPro" id="IPR020806">
    <property type="entry name" value="PKS_PP-bd"/>
</dbReference>
<dbReference type="InterPro" id="IPR000873">
    <property type="entry name" value="AMP-dep_synth/lig_dom"/>
</dbReference>
<comment type="function">
    <text evidence="10">Involved in production of the polyketide antibiotic thailandamide.</text>
</comment>
<keyword evidence="5" id="KW-0808">Transferase</keyword>
<dbReference type="SMART" id="SM01294">
    <property type="entry name" value="PKS_PP_betabranch"/>
    <property type="match status" value="2"/>
</dbReference>
<comment type="similarity">
    <text evidence="9">In the C-terminal section; belongs to the NRP synthetase family.</text>
</comment>
<dbReference type="CDD" id="cd00610">
    <property type="entry name" value="OAT_like"/>
    <property type="match status" value="1"/>
</dbReference>
<dbReference type="RefSeq" id="WP_202858706.1">
    <property type="nucleotide sequence ID" value="NZ_JAEUGD010000066.1"/>
</dbReference>
<dbReference type="Pfam" id="PF00501">
    <property type="entry name" value="AMP-binding"/>
    <property type="match status" value="2"/>
</dbReference>
<dbReference type="SMART" id="SM00823">
    <property type="entry name" value="PKS_PP"/>
    <property type="match status" value="2"/>
</dbReference>
<evidence type="ECO:0000259" key="12">
    <source>
        <dbReference type="PROSITE" id="PS52004"/>
    </source>
</evidence>
<dbReference type="Gene3D" id="3.40.47.10">
    <property type="match status" value="1"/>
</dbReference>
<evidence type="ECO:0000256" key="3">
    <source>
        <dbReference type="ARBA" id="ARBA00022450"/>
    </source>
</evidence>
<dbReference type="PROSITE" id="PS00455">
    <property type="entry name" value="AMP_BINDING"/>
    <property type="match status" value="2"/>
</dbReference>
<dbReference type="PANTHER" id="PTHR45527:SF1">
    <property type="entry name" value="FATTY ACID SYNTHASE"/>
    <property type="match status" value="1"/>
</dbReference>
<dbReference type="CDD" id="cd00833">
    <property type="entry name" value="PKS"/>
    <property type="match status" value="1"/>
</dbReference>
<dbReference type="GO" id="GO:0008483">
    <property type="term" value="F:transaminase activity"/>
    <property type="evidence" value="ECO:0007669"/>
    <property type="project" value="InterPro"/>
</dbReference>
<dbReference type="Pfam" id="PF02801">
    <property type="entry name" value="Ketoacyl-synt_C"/>
    <property type="match status" value="1"/>
</dbReference>
<dbReference type="GO" id="GO:0030170">
    <property type="term" value="F:pyridoxal phosphate binding"/>
    <property type="evidence" value="ECO:0007669"/>
    <property type="project" value="InterPro"/>
</dbReference>
<dbReference type="SMART" id="SM00827">
    <property type="entry name" value="PKS_AT"/>
    <property type="match status" value="1"/>
</dbReference>
<dbReference type="GO" id="GO:0044550">
    <property type="term" value="P:secondary metabolite biosynthetic process"/>
    <property type="evidence" value="ECO:0007669"/>
    <property type="project" value="TreeGrafter"/>
</dbReference>
<gene>
    <name evidence="13" type="ORF">JMN32_22860</name>
</gene>
<dbReference type="SUPFAM" id="SSF55048">
    <property type="entry name" value="Probable ACP-binding domain of malonyl-CoA ACP transacylase"/>
    <property type="match status" value="1"/>
</dbReference>
<dbReference type="InterPro" id="IPR001227">
    <property type="entry name" value="Ac_transferase_dom_sf"/>
</dbReference>
<protein>
    <submittedName>
        <fullName evidence="13">Amino acid adenylation domain-containing protein</fullName>
    </submittedName>
</protein>
<dbReference type="PROSITE" id="PS00606">
    <property type="entry name" value="KS3_1"/>
    <property type="match status" value="1"/>
</dbReference>
<dbReference type="NCBIfam" id="TIGR01733">
    <property type="entry name" value="AA-adenyl-dom"/>
    <property type="match status" value="1"/>
</dbReference>
<evidence type="ECO:0000256" key="5">
    <source>
        <dbReference type="ARBA" id="ARBA00022679"/>
    </source>
</evidence>
<comment type="cofactor">
    <cofactor evidence="1">
        <name>pantetheine 4'-phosphate</name>
        <dbReference type="ChEBI" id="CHEBI:47942"/>
    </cofactor>
</comment>
<feature type="domain" description="Carrier" evidence="11">
    <location>
        <begin position="593"/>
        <end position="670"/>
    </location>
</feature>
<evidence type="ECO:0000256" key="2">
    <source>
        <dbReference type="ARBA" id="ARBA00006432"/>
    </source>
</evidence>
<evidence type="ECO:0000259" key="11">
    <source>
        <dbReference type="PROSITE" id="PS50075"/>
    </source>
</evidence>
<comment type="caution">
    <text evidence="13">The sequence shown here is derived from an EMBL/GenBank/DDBJ whole genome shotgun (WGS) entry which is preliminary data.</text>
</comment>
<dbReference type="SUPFAM" id="SSF56801">
    <property type="entry name" value="Acetyl-CoA synthetase-like"/>
    <property type="match status" value="2"/>
</dbReference>
<keyword evidence="14" id="KW-1185">Reference proteome</keyword>
<dbReference type="InterPro" id="IPR016035">
    <property type="entry name" value="Acyl_Trfase/lysoPLipase"/>
</dbReference>
<dbReference type="InterPro" id="IPR018201">
    <property type="entry name" value="Ketoacyl_synth_AS"/>
</dbReference>
<dbReference type="GO" id="GO:0005737">
    <property type="term" value="C:cytoplasm"/>
    <property type="evidence" value="ECO:0007669"/>
    <property type="project" value="TreeGrafter"/>
</dbReference>
<dbReference type="GO" id="GO:0043041">
    <property type="term" value="P:amino acid activation for nonribosomal peptide biosynthetic process"/>
    <property type="evidence" value="ECO:0007669"/>
    <property type="project" value="TreeGrafter"/>
</dbReference>
<evidence type="ECO:0000313" key="14">
    <source>
        <dbReference type="Proteomes" id="UP000614216"/>
    </source>
</evidence>
<proteinExistence type="inferred from homology"/>
<dbReference type="InterPro" id="IPR020845">
    <property type="entry name" value="AMP-binding_CS"/>
</dbReference>
<dbReference type="InterPro" id="IPR010071">
    <property type="entry name" value="AA_adenyl_dom"/>
</dbReference>
<dbReference type="InterPro" id="IPR025110">
    <property type="entry name" value="AMP-bd_C"/>
</dbReference>
<dbReference type="GO" id="GO:0006633">
    <property type="term" value="P:fatty acid biosynthetic process"/>
    <property type="evidence" value="ECO:0007669"/>
    <property type="project" value="InterPro"/>
</dbReference>
<dbReference type="InterPro" id="IPR023213">
    <property type="entry name" value="CAT-like_dom_sf"/>
</dbReference>
<dbReference type="Pfam" id="PF13193">
    <property type="entry name" value="AMP-binding_C"/>
    <property type="match status" value="1"/>
</dbReference>
<evidence type="ECO:0000256" key="8">
    <source>
        <dbReference type="ARBA" id="ARBA00023098"/>
    </source>
</evidence>
<comment type="similarity">
    <text evidence="2">Belongs to the ATP-dependent AMP-binding enzyme family.</text>
</comment>
<dbReference type="GO" id="GO:0071766">
    <property type="term" value="P:Actinobacterium-type cell wall biogenesis"/>
    <property type="evidence" value="ECO:0007669"/>
    <property type="project" value="UniProtKB-ARBA"/>
</dbReference>
<dbReference type="SUPFAM" id="SSF53901">
    <property type="entry name" value="Thiolase-like"/>
    <property type="match status" value="1"/>
</dbReference>
<dbReference type="CDD" id="cd05931">
    <property type="entry name" value="FAAL"/>
    <property type="match status" value="1"/>
</dbReference>
<dbReference type="InterPro" id="IPR001242">
    <property type="entry name" value="Condensation_dom"/>
</dbReference>
<keyword evidence="6" id="KW-0276">Fatty acid metabolism</keyword>
<dbReference type="InterPro" id="IPR016036">
    <property type="entry name" value="Malonyl_transacylase_ACP-bd"/>
</dbReference>
<feature type="domain" description="Carrier" evidence="11">
    <location>
        <begin position="3205"/>
        <end position="3280"/>
    </location>
</feature>
<keyword evidence="4" id="KW-0597">Phosphoprotein</keyword>
<dbReference type="PANTHER" id="PTHR45527">
    <property type="entry name" value="NONRIBOSOMAL PEPTIDE SYNTHETASE"/>
    <property type="match status" value="1"/>
</dbReference>
<dbReference type="InterPro" id="IPR014030">
    <property type="entry name" value="Ketoacyl_synth_N"/>
</dbReference>
<sequence length="3752" mass="418698">MKNTFTSFIDIARSQAESSPDATAFIFLKDGANESGVLSFEELDTRARALAVQLQEKGLEGSSVLLPFPSSLDFIVAFVGCMYARAIALPFPLPSQNKPLEAMQRVIKDADVKCILTNNQGFQSLSKNKHYKVLANLPVVTIEELDIEKASKWKVGEINPDDLAFIQYTSGSTSAPKGVMVSHGNVVHNVKAINNIFQISKGTVAVSWLPFHHDMGLIGNLLGSISIGAKLILLPPMSFLQKPIKWLKAISKYRAEITGGPNFAYDLCIEKVSEEDISSLDLSCWKVAYNGAEPVKASTVSRFTDKFAAAGFRYESFLPCYGMAENTLFISGERKKPGSIEVDGRSLETGDVVQATSSIGKYTSTFVSNGTVDGDSKVSIVDPSTCRRVDELQVGEIWVSGDSVAQGYWKQEKLTEKIFDAHISETGEGPFLRTGDLGFVFEGELYITGRLKDLIIIRGRNFYPPDIELTVEQSDQCLNPLGIAVLSYSLEGREFLVVLAEVKRTAIRSLDVQEVCSTIRNAVRKYHDLDVDAISLVKPMTLPKTSSGKLKRYACLQDYREEKLSLIGAWKKDGDDLGTESNNKPVENSISGLSRREVTDLLVNLISKALHINKESIDIQRPLSEYGSDSMAAVEISNELSTHLNREINPTLIYDFPTIEKIAVHLAENQSNNQGVSRNHSLKENEYVAIIGAECRFPGAPDIKSYSSLLYQGKFGVEKASEERWRDSEIKQWLKEIDQESPVFKGGFIQDVDKFDADFFRISPREARNTDPQQRLLLEVGWHALENAGIPPLSLSGKKVGVFVGVSSNDYAHLQPWEADNIEPYSGTGNALSVVANRLSYFLDINGPSMSVDTACSSSLVAIHQACHSLIDQSSDMVLAGGVNLVLNPKVSAVFDEAGMLSKDGKCKTMDATADGYVRGEGCGVVILKRLSDALNDGDIIQAIIKGTAVNHDGRSNGLTAPNGPAQKKVITDALRNAKVSVDDVGYFELHGSGTPLGDPIEVNSLVSLIQEQGSKAAKHWLGAAKANIGHLESAAGIAGLIKSVILLNKKQIPPQINFSQLNPNISLQDLPIEIAKKIEPWHTAENHKRIAGVSSFGFGGTNAHVIVEEYSREIKKSTADLHERGEHLMCLSAATEPALRQLVEKYLTYLSNDEYDFADIAHSANNGRSHLSCRLIVRATNTREAVGRLQSYLNSETHIPGVEYADISLKPEPRVAFLFTGQGAQYFGMGKQLFETNAYFREIITTCDHLLKDKFDLPLIEILYAGGDEDKIHETANTQPALFAVEYALARLWESWGVVPDVVIGHSVGEYVAACIAGVFSLEDGLMLTAARGKLMQELPSGGKMISVFTSAEEVRGEIENYDDKISIAAINSADQVVLSGDGKLLAEICQSLEAKGHKTVELNVLHAFHSPLMAPMLDDFQQIASQVQYRKSQIPVISNVSGKLAGEEMSTPSYWVNHILAPVDFHEGLKTLAAQKCEVYLEVGPKPVLTPLAIQSDADSGRSHLYSLKPGATEWESLLTTLSKLHTSNSPISWEDFDQCYNRRRVVLPTYQFQRKSYWHSNHSQPQQPMAEPVTEFDTHLKKEEILKSIKTLIAENLEMDISEINDQKSFLDMGADSLVLVKIIQTIEKQYNINITIRQFFEELHNIQSLAGYIYRNLPQEVKNASVVREETNHAAYAYDPDAAKKQLQGAASMAQSNGHDESLEGIIQKQLDVFALQLKLLESRGMSNGASSITPLPATAPKAENTSAQASKKVKFKAVKLEEDRPLTSKQETFIKEFQAKYSQKTQKSKDYAQQYRKPLVDWINSIDFRLSLKELQYPIVSKGSEGAYFQDIDGNDYIDLAVGYGVNFFGNNPPFLKDALRQQLEEGYELATQSDLAGEIAELLIELTGVERVVLSNTGTEAVMAALRIARAKSGRNKIVIFTGSYHGTFDGILGLPDGTDANAVPIAIGTTPNMVNDVIMLPYGSESSLEFIEQHAHELAAVMAEPVQSRNPGVQPGKFLKRLREVTKKNAVALIFDEIITGFRIQQGGAQAYFGVKADIVLYGKVVGGGMPIGIIAGDAAYLNHIDGGMWQFGDDSYPETEMTFFGGTFCKHPLALATTRATLLKIKNEGETIYPRVNGLTEKFASEVNEFFTRLEIPIKVVHFGSVFRFESFGKYAALLQPIEMDLFFYLLIAKGVFTWERRICFFSVAHTESDVQAVIKAVKESIQELQQGGFFPESRQFDENEEQTASDVVKTFPLCEAQKQLWILAQMDGDMASVVYNFSSGLALSGPVNMANLKRAMELLIDRHEALRTSIDSKGDVQHVKRRSDVDLPVTDLSDHKEESADKAFQVWNRAENRIPFDLVNEPLFRCHLVKMSNEEHVLSLTVHHIILDGLSVSLMLGEMIEIYSALCEGRAPKLEVAMQYSDFLELRENDRDSDEWKHAETYWLQKFANDYPVLYLPTDRERPLVRTYQGNKLSAKYGKELVDQVRQLSVKQNSTLFMTLFSVYSVLIHKLSDQDDLVIGVPETGRVYDNSQTVVGYCSRLLPVRLAFDQSQSFEEYLKCTRSTLLEGFENSRYPYADLINELTKKADLNKRPLVSATFNMEPVSRLPKVFELETKILSTTQDFSPYDLNLNVIDEQGEITIEWIYNTDIFAEETVHKFMDYFKNLIEGIISQPDAEIDSLSLLSSTERQALLKDESLQSVPQECIHELFEAQVVKTPHRKAITDGQQSLTYSILNEKANQLSFYLQKKGVKQGDMVGIFMNRSVDAVISMLAILKTGAAYVALDTANPASRLLYILNDVEPKILLASSQLIDRLPEYDVEAILIDQEWKVIAEEKITNPELEISNTGLAYLVYTSGTTGNPKGVMTKHLGAVNYLQYLISEYRLTDVDIALQLASLSFDSSVRDIMAPLVSGASLVMPEDNRDFPALLKHISDHDVTLILSTVPSMLNGLLATIPTLDWHNESVRLILVSGEALHAKTAEKVKETFGKGTLLVNQYGPTECTMTSTFYKVGDLPKDRDNVLIGKPIPNAQVYILQGDELSPEGVPGEICIGGWGLANGYWRKSELTEKAFVSNLLDTSRNSKLYRTGDKGRWLNGELEFLGRIDNQVKIRGFRVELGEVEGALLKHPGISSCATLMVQDNEGGQDLYAYMVSENQELTVDELVSFLQNQLPEYAIPSKFITIDELPLTINGKLDRVALLDIGSELEGNKNEPVTDEEENLLAIFRQLLDKENIGIHDDFFKIGGNSLKAILLIKRVYEKYNKRFSVKDLYTNRTIHKLSLLLIDADSADTVEIKALPEKDSYDLSHAQNALWLMDQFEDGQVAYNVAGMLTYNEELDTQALVQAFEELVRRHESLRTVFILDDDRAKQKILPFEETGFKVQFKDLSELDEETIQRTIDEEKIEKPYRLDKGPLLRVKLLKISHTKYIILCSTHHIVSDGWSMNVLLNEVFLRYSAIKDNKALTLEPLRIHYKDYAAWLNAQLTGEKLEKYRTFWKEYFEGTISPLELPVDKKRPEHPTFKGDVISFKVDEKLTQKILALGNKNDATLFTTLMSLVNVLLYRYSGQGDIVIGIPMAGRDQKELEDQIGFYINLVAFRSVFNQDQAVDDFLAETQKNIIDVQQHALYPFAMLTDDLEKSNKLKGTGLFNVMVQMQDTHQTLKNNEYTDYIRENVMETNIDISKYDLTFNFTQSKSEIIIDVEYNTDLFFTSTIEKLRDDFIFILEKACEDSAIKISSQELLPLGENTDVLNEFLKPLDEI</sequence>
<name>A0A937G670_9BACT</name>
<dbReference type="Pfam" id="PF00668">
    <property type="entry name" value="Condensation"/>
    <property type="match status" value="2"/>
</dbReference>
<dbReference type="InterPro" id="IPR036736">
    <property type="entry name" value="ACP-like_sf"/>
</dbReference>
<dbReference type="PROSITE" id="PS50075">
    <property type="entry name" value="CARRIER"/>
    <property type="match status" value="3"/>
</dbReference>
<dbReference type="InterPro" id="IPR020841">
    <property type="entry name" value="PKS_Beta-ketoAc_synthase_dom"/>
</dbReference>
<dbReference type="EMBL" id="JAEUGD010000066">
    <property type="protein sequence ID" value="MBL6449171.1"/>
    <property type="molecule type" value="Genomic_DNA"/>
</dbReference>
<dbReference type="FunFam" id="3.40.50.12780:FF:000013">
    <property type="entry name" value="Long-chain-fatty-acid--AMP ligase FadD32"/>
    <property type="match status" value="1"/>
</dbReference>
<dbReference type="InterPro" id="IPR006162">
    <property type="entry name" value="Ppantetheine_attach_site"/>
</dbReference>
<dbReference type="SUPFAM" id="SSF52777">
    <property type="entry name" value="CoA-dependent acyltransferases"/>
    <property type="match status" value="4"/>
</dbReference>
<dbReference type="InterPro" id="IPR016039">
    <property type="entry name" value="Thiolase-like"/>
</dbReference>
<dbReference type="Gene3D" id="3.40.50.12780">
    <property type="entry name" value="N-terminal domain of ligase-like"/>
    <property type="match status" value="2"/>
</dbReference>
<evidence type="ECO:0000256" key="6">
    <source>
        <dbReference type="ARBA" id="ARBA00022832"/>
    </source>
</evidence>
<dbReference type="SUPFAM" id="SSF52151">
    <property type="entry name" value="FabD/lysophospholipase-like"/>
    <property type="match status" value="1"/>
</dbReference>
<dbReference type="FunFam" id="3.40.50.980:FF:000001">
    <property type="entry name" value="Non-ribosomal peptide synthetase"/>
    <property type="match status" value="1"/>
</dbReference>
<evidence type="ECO:0000256" key="4">
    <source>
        <dbReference type="ARBA" id="ARBA00022553"/>
    </source>
</evidence>
<dbReference type="Pfam" id="PF23024">
    <property type="entry name" value="AMP-dom_DIP2-like"/>
    <property type="match status" value="1"/>
</dbReference>
<dbReference type="Pfam" id="PF00698">
    <property type="entry name" value="Acyl_transf_1"/>
    <property type="match status" value="1"/>
</dbReference>
<dbReference type="Pfam" id="PF00202">
    <property type="entry name" value="Aminotran_3"/>
    <property type="match status" value="1"/>
</dbReference>
<dbReference type="GO" id="GO:0004315">
    <property type="term" value="F:3-oxoacyl-[acyl-carrier-protein] synthase activity"/>
    <property type="evidence" value="ECO:0007669"/>
    <property type="project" value="InterPro"/>
</dbReference>
<organism evidence="13 14">
    <name type="scientific">Fulvivirga marina</name>
    <dbReference type="NCBI Taxonomy" id="2494733"/>
    <lineage>
        <taxon>Bacteria</taxon>
        <taxon>Pseudomonadati</taxon>
        <taxon>Bacteroidota</taxon>
        <taxon>Cytophagia</taxon>
        <taxon>Cytophagales</taxon>
        <taxon>Fulvivirgaceae</taxon>
        <taxon>Fulvivirga</taxon>
    </lineage>
</organism>
<dbReference type="SMART" id="SM00825">
    <property type="entry name" value="PKS_KS"/>
    <property type="match status" value="1"/>
</dbReference>
<evidence type="ECO:0000256" key="9">
    <source>
        <dbReference type="ARBA" id="ARBA00029443"/>
    </source>
</evidence>
<dbReference type="Pfam" id="PF00109">
    <property type="entry name" value="ketoacyl-synt"/>
    <property type="match status" value="1"/>
</dbReference>
<dbReference type="SUPFAM" id="SSF47336">
    <property type="entry name" value="ACP-like"/>
    <property type="match status" value="3"/>
</dbReference>
<dbReference type="Gene3D" id="3.90.1150.10">
    <property type="entry name" value="Aspartate Aminotransferase, domain 1"/>
    <property type="match status" value="1"/>
</dbReference>
<dbReference type="Gene3D" id="1.10.1200.10">
    <property type="entry name" value="ACP-like"/>
    <property type="match status" value="3"/>
</dbReference>
<dbReference type="InterPro" id="IPR009081">
    <property type="entry name" value="PP-bd_ACP"/>
</dbReference>
<dbReference type="InterPro" id="IPR015422">
    <property type="entry name" value="PyrdxlP-dep_Trfase_small"/>
</dbReference>
<dbReference type="CDD" id="cd05930">
    <property type="entry name" value="A_NRPS"/>
    <property type="match status" value="1"/>
</dbReference>
<dbReference type="InterPro" id="IPR045851">
    <property type="entry name" value="AMP-bd_C_sf"/>
</dbReference>
<dbReference type="Proteomes" id="UP000614216">
    <property type="component" value="Unassembled WGS sequence"/>
</dbReference>
<dbReference type="InterPro" id="IPR014031">
    <property type="entry name" value="Ketoacyl_synth_C"/>
</dbReference>
<dbReference type="Pfam" id="PF16197">
    <property type="entry name" value="KAsynt_C_assoc"/>
    <property type="match status" value="1"/>
</dbReference>
<dbReference type="InterPro" id="IPR015424">
    <property type="entry name" value="PyrdxlP-dep_Trfase"/>
</dbReference>
<evidence type="ECO:0000256" key="1">
    <source>
        <dbReference type="ARBA" id="ARBA00001957"/>
    </source>
</evidence>
<dbReference type="InterPro" id="IPR042099">
    <property type="entry name" value="ANL_N_sf"/>
</dbReference>